<organism evidence="14 15">
    <name type="scientific">Chenopodium quinoa</name>
    <name type="common">Quinoa</name>
    <dbReference type="NCBI Taxonomy" id="63459"/>
    <lineage>
        <taxon>Eukaryota</taxon>
        <taxon>Viridiplantae</taxon>
        <taxon>Streptophyta</taxon>
        <taxon>Embryophyta</taxon>
        <taxon>Tracheophyta</taxon>
        <taxon>Spermatophyta</taxon>
        <taxon>Magnoliopsida</taxon>
        <taxon>eudicotyledons</taxon>
        <taxon>Gunneridae</taxon>
        <taxon>Pentapetalae</taxon>
        <taxon>Caryophyllales</taxon>
        <taxon>Chenopodiaceae</taxon>
        <taxon>Chenopodioideae</taxon>
        <taxon>Atripliceae</taxon>
        <taxon>Chenopodium</taxon>
    </lineage>
</organism>
<dbReference type="PANTHER" id="PTHR47989">
    <property type="entry name" value="OS01G0750732 PROTEIN"/>
    <property type="match status" value="1"/>
</dbReference>
<dbReference type="InterPro" id="IPR001245">
    <property type="entry name" value="Ser-Thr/Tyr_kinase_cat_dom"/>
</dbReference>
<feature type="domain" description="Protein kinase" evidence="13">
    <location>
        <begin position="179"/>
        <end position="451"/>
    </location>
</feature>
<dbReference type="Gene3D" id="1.10.510.10">
    <property type="entry name" value="Transferase(Phosphotransferase) domain 1"/>
    <property type="match status" value="1"/>
</dbReference>
<keyword evidence="15" id="KW-1185">Reference proteome</keyword>
<feature type="transmembrane region" description="Helical" evidence="12">
    <location>
        <begin position="67"/>
        <end position="85"/>
    </location>
</feature>
<dbReference type="AlphaFoldDB" id="A0A803LH46"/>
<dbReference type="InterPro" id="IPR000719">
    <property type="entry name" value="Prot_kinase_dom"/>
</dbReference>
<dbReference type="Gramene" id="AUR62013293-RA">
    <property type="protein sequence ID" value="AUR62013293-RA:cds"/>
    <property type="gene ID" value="AUR62013293"/>
</dbReference>
<keyword evidence="12" id="KW-0812">Transmembrane</keyword>
<evidence type="ECO:0000256" key="10">
    <source>
        <dbReference type="RuleBase" id="RU000304"/>
    </source>
</evidence>
<evidence type="ECO:0000256" key="3">
    <source>
        <dbReference type="ARBA" id="ARBA00022679"/>
    </source>
</evidence>
<keyword evidence="12" id="KW-0472">Membrane</keyword>
<feature type="compositionally biased region" description="Pro residues" evidence="11">
    <location>
        <begin position="126"/>
        <end position="150"/>
    </location>
</feature>
<evidence type="ECO:0000256" key="7">
    <source>
        <dbReference type="ARBA" id="ARBA00047899"/>
    </source>
</evidence>
<protein>
    <recommendedName>
        <fullName evidence="1">non-specific serine/threonine protein kinase</fullName>
        <ecNumber evidence="1">2.7.11.1</ecNumber>
    </recommendedName>
</protein>
<feature type="binding site" evidence="9">
    <location>
        <position position="211"/>
    </location>
    <ligand>
        <name>ATP</name>
        <dbReference type="ChEBI" id="CHEBI:30616"/>
    </ligand>
</feature>
<evidence type="ECO:0000256" key="8">
    <source>
        <dbReference type="ARBA" id="ARBA00048679"/>
    </source>
</evidence>
<proteinExistence type="inferred from homology"/>
<dbReference type="KEGG" id="cqi:110725574"/>
<accession>A0A803LH46</accession>
<evidence type="ECO:0000313" key="15">
    <source>
        <dbReference type="Proteomes" id="UP000596660"/>
    </source>
</evidence>
<evidence type="ECO:0000313" key="14">
    <source>
        <dbReference type="EnsemblPlants" id="AUR62013293-RA:cds"/>
    </source>
</evidence>
<dbReference type="RefSeq" id="XP_021760727.1">
    <property type="nucleotide sequence ID" value="XM_021905035.1"/>
</dbReference>
<evidence type="ECO:0000256" key="9">
    <source>
        <dbReference type="PROSITE-ProRule" id="PRU10141"/>
    </source>
</evidence>
<reference evidence="14" key="2">
    <citation type="submission" date="2021-03" db="UniProtKB">
        <authorList>
            <consortium name="EnsemblPlants"/>
        </authorList>
    </citation>
    <scope>IDENTIFICATION</scope>
</reference>
<dbReference type="GO" id="GO:0005524">
    <property type="term" value="F:ATP binding"/>
    <property type="evidence" value="ECO:0007669"/>
    <property type="project" value="UniProtKB-UniRule"/>
</dbReference>
<comment type="catalytic activity">
    <reaction evidence="7">
        <text>L-threonyl-[protein] + ATP = O-phospho-L-threonyl-[protein] + ADP + H(+)</text>
        <dbReference type="Rhea" id="RHEA:46608"/>
        <dbReference type="Rhea" id="RHEA-COMP:11060"/>
        <dbReference type="Rhea" id="RHEA-COMP:11605"/>
        <dbReference type="ChEBI" id="CHEBI:15378"/>
        <dbReference type="ChEBI" id="CHEBI:30013"/>
        <dbReference type="ChEBI" id="CHEBI:30616"/>
        <dbReference type="ChEBI" id="CHEBI:61977"/>
        <dbReference type="ChEBI" id="CHEBI:456216"/>
        <dbReference type="EC" id="2.7.11.1"/>
    </reaction>
</comment>
<dbReference type="Proteomes" id="UP000596660">
    <property type="component" value="Unplaced"/>
</dbReference>
<comment type="similarity">
    <text evidence="10">Belongs to the protein kinase superfamily.</text>
</comment>
<dbReference type="GO" id="GO:0004674">
    <property type="term" value="F:protein serine/threonine kinase activity"/>
    <property type="evidence" value="ECO:0007669"/>
    <property type="project" value="UniProtKB-KW"/>
</dbReference>
<keyword evidence="6 9" id="KW-0067">ATP-binding</keyword>
<dbReference type="Gene3D" id="3.30.200.20">
    <property type="entry name" value="Phosphorylase Kinase, domain 1"/>
    <property type="match status" value="1"/>
</dbReference>
<dbReference type="EC" id="2.7.11.1" evidence="1"/>
<evidence type="ECO:0000256" key="2">
    <source>
        <dbReference type="ARBA" id="ARBA00022527"/>
    </source>
</evidence>
<evidence type="ECO:0000256" key="4">
    <source>
        <dbReference type="ARBA" id="ARBA00022741"/>
    </source>
</evidence>
<sequence>MGSHCTLKILICIICVSFCIQWLQVFAVDVSSGAGRKLLRDEIKEEEATPPAAHLQKDQNGYHYSKLMAMAAPGVLILGCVLMWPCCNPKKKDIHSADSHRDLTAMDLSSSFEANPENVTASPWRHAPPSPSPSRFPPSSPNPSRHPLPSPRYAMSPRLDRFGSVHLNFSQIVKATHSFSSSFKIGEGGFGTVYKAQLPGGQWIAVKRAKKEHFDSAEFNSEVEILSKIEHRCLVRLLGYVDKGNERLIVTEYVSNGTLREHLDGVRDRILDFKQRLEVAIDIAHGLAYLHLYSEKQIIHRDVKSSNILLNENLKAKVADFGFARVGPAEGEQTHISTKVKGTVGYLDPEYMKTYQLTPKSDVYSYGVLLIEILTGRRPVEPKRPIEERVTIRWAFFNYNEGDVLRLVDPLMNERVDVEILKKIFCLAFQCAAPGKADRPDMKSVGEQLWAMRMEYQRSRRG</sequence>
<dbReference type="OrthoDB" id="4062651at2759"/>
<gene>
    <name evidence="14" type="primary">LOC110725574</name>
</gene>
<dbReference type="InterPro" id="IPR011009">
    <property type="entry name" value="Kinase-like_dom_sf"/>
</dbReference>
<dbReference type="PROSITE" id="PS50011">
    <property type="entry name" value="PROTEIN_KINASE_DOM"/>
    <property type="match status" value="1"/>
</dbReference>
<dbReference type="PANTHER" id="PTHR47989:SF71">
    <property type="entry name" value="PROTEIN KINASE DOMAIN-CONTAINING PROTEIN"/>
    <property type="match status" value="1"/>
</dbReference>
<feature type="region of interest" description="Disordered" evidence="11">
    <location>
        <begin position="115"/>
        <end position="153"/>
    </location>
</feature>
<dbReference type="FunFam" id="1.10.510.10:FF:000300">
    <property type="entry name" value="Calmodulin-binding receptor-like cytoplasmic kinase 3"/>
    <property type="match status" value="1"/>
</dbReference>
<dbReference type="EnsemblPlants" id="AUR62013293-RA">
    <property type="protein sequence ID" value="AUR62013293-RA:cds"/>
    <property type="gene ID" value="AUR62013293"/>
</dbReference>
<dbReference type="InterPro" id="IPR017441">
    <property type="entry name" value="Protein_kinase_ATP_BS"/>
</dbReference>
<evidence type="ECO:0000256" key="11">
    <source>
        <dbReference type="SAM" id="MobiDB-lite"/>
    </source>
</evidence>
<dbReference type="PROSITE" id="PS00108">
    <property type="entry name" value="PROTEIN_KINASE_ST"/>
    <property type="match status" value="1"/>
</dbReference>
<dbReference type="CDD" id="cd14066">
    <property type="entry name" value="STKc_IRAK"/>
    <property type="match status" value="1"/>
</dbReference>
<dbReference type="PROSITE" id="PS00107">
    <property type="entry name" value="PROTEIN_KINASE_ATP"/>
    <property type="match status" value="1"/>
</dbReference>
<evidence type="ECO:0000259" key="13">
    <source>
        <dbReference type="PROSITE" id="PS50011"/>
    </source>
</evidence>
<feature type="transmembrane region" description="Helical" evidence="12">
    <location>
        <begin position="6"/>
        <end position="28"/>
    </location>
</feature>
<keyword evidence="2 10" id="KW-0723">Serine/threonine-protein kinase</keyword>
<dbReference type="OMA" id="HQPEHIT"/>
<keyword evidence="12" id="KW-1133">Transmembrane helix</keyword>
<dbReference type="SMART" id="SM00220">
    <property type="entry name" value="S_TKc"/>
    <property type="match status" value="1"/>
</dbReference>
<reference evidence="14" key="1">
    <citation type="journal article" date="2017" name="Nature">
        <title>The genome of Chenopodium quinoa.</title>
        <authorList>
            <person name="Jarvis D.E."/>
            <person name="Ho Y.S."/>
            <person name="Lightfoot D.J."/>
            <person name="Schmoeckel S.M."/>
            <person name="Li B."/>
            <person name="Borm T.J.A."/>
            <person name="Ohyanagi H."/>
            <person name="Mineta K."/>
            <person name="Michell C.T."/>
            <person name="Saber N."/>
            <person name="Kharbatia N.M."/>
            <person name="Rupper R.R."/>
            <person name="Sharp A.R."/>
            <person name="Dally N."/>
            <person name="Boughton B.A."/>
            <person name="Woo Y.H."/>
            <person name="Gao G."/>
            <person name="Schijlen E.G.W.M."/>
            <person name="Guo X."/>
            <person name="Momin A.A."/>
            <person name="Negrao S."/>
            <person name="Al-Babili S."/>
            <person name="Gehring C."/>
            <person name="Roessner U."/>
            <person name="Jung C."/>
            <person name="Murphy K."/>
            <person name="Arold S.T."/>
            <person name="Gojobori T."/>
            <person name="van der Linden C.G."/>
            <person name="van Loo E.N."/>
            <person name="Jellen E.N."/>
            <person name="Maughan P.J."/>
            <person name="Tester M."/>
        </authorList>
    </citation>
    <scope>NUCLEOTIDE SEQUENCE [LARGE SCALE GENOMIC DNA]</scope>
    <source>
        <strain evidence="14">cv. PI 614886</strain>
    </source>
</reference>
<evidence type="ECO:0000256" key="12">
    <source>
        <dbReference type="SAM" id="Phobius"/>
    </source>
</evidence>
<evidence type="ECO:0000256" key="6">
    <source>
        <dbReference type="ARBA" id="ARBA00022840"/>
    </source>
</evidence>
<keyword evidence="4 9" id="KW-0547">Nucleotide-binding</keyword>
<comment type="catalytic activity">
    <reaction evidence="8">
        <text>L-seryl-[protein] + ATP = O-phospho-L-seryl-[protein] + ADP + H(+)</text>
        <dbReference type="Rhea" id="RHEA:17989"/>
        <dbReference type="Rhea" id="RHEA-COMP:9863"/>
        <dbReference type="Rhea" id="RHEA-COMP:11604"/>
        <dbReference type="ChEBI" id="CHEBI:15378"/>
        <dbReference type="ChEBI" id="CHEBI:29999"/>
        <dbReference type="ChEBI" id="CHEBI:30616"/>
        <dbReference type="ChEBI" id="CHEBI:83421"/>
        <dbReference type="ChEBI" id="CHEBI:456216"/>
        <dbReference type="EC" id="2.7.11.1"/>
    </reaction>
</comment>
<dbReference type="SUPFAM" id="SSF56112">
    <property type="entry name" value="Protein kinase-like (PK-like)"/>
    <property type="match status" value="1"/>
</dbReference>
<evidence type="ECO:0000256" key="5">
    <source>
        <dbReference type="ARBA" id="ARBA00022777"/>
    </source>
</evidence>
<keyword evidence="5" id="KW-0418">Kinase</keyword>
<dbReference type="Pfam" id="PF07714">
    <property type="entry name" value="PK_Tyr_Ser-Thr"/>
    <property type="match status" value="1"/>
</dbReference>
<keyword evidence="3" id="KW-0808">Transferase</keyword>
<name>A0A803LH46_CHEQI</name>
<evidence type="ECO:0000256" key="1">
    <source>
        <dbReference type="ARBA" id="ARBA00012513"/>
    </source>
</evidence>
<dbReference type="InterPro" id="IPR008271">
    <property type="entry name" value="Ser/Thr_kinase_AS"/>
</dbReference>
<dbReference type="GeneID" id="110725574"/>